<dbReference type="InterPro" id="IPR005135">
    <property type="entry name" value="Endo/exonuclease/phosphatase"/>
</dbReference>
<name>A0AAE1TW51_9EUCA</name>
<dbReference type="GO" id="GO:0003824">
    <property type="term" value="F:catalytic activity"/>
    <property type="evidence" value="ECO:0007669"/>
    <property type="project" value="InterPro"/>
</dbReference>
<dbReference type="PANTHER" id="PTHR23227">
    <property type="entry name" value="BUCENTAUR RELATED"/>
    <property type="match status" value="1"/>
</dbReference>
<dbReference type="InterPro" id="IPR043502">
    <property type="entry name" value="DNA/RNA_pol_sf"/>
</dbReference>
<evidence type="ECO:0008006" key="6">
    <source>
        <dbReference type="Google" id="ProtNLM"/>
    </source>
</evidence>
<comment type="caution">
    <text evidence="4">The sequence shown here is derived from an EMBL/GenBank/DDBJ whole genome shotgun (WGS) entry which is preliminary data.</text>
</comment>
<protein>
    <recommendedName>
        <fullName evidence="6">Reverse transcriptase domain-containing protein</fullName>
    </recommendedName>
</protein>
<dbReference type="SUPFAM" id="SSF56219">
    <property type="entry name" value="DNase I-like"/>
    <property type="match status" value="1"/>
</dbReference>
<dbReference type="InterPro" id="IPR027124">
    <property type="entry name" value="Swc5/CFDP1/2"/>
</dbReference>
<dbReference type="EMBL" id="JAWZYT010003147">
    <property type="protein sequence ID" value="KAK4299957.1"/>
    <property type="molecule type" value="Genomic_DNA"/>
</dbReference>
<keyword evidence="1" id="KW-0175">Coiled coil</keyword>
<evidence type="ECO:0000256" key="1">
    <source>
        <dbReference type="SAM" id="Coils"/>
    </source>
</evidence>
<dbReference type="GO" id="GO:0071897">
    <property type="term" value="P:DNA biosynthetic process"/>
    <property type="evidence" value="ECO:0007669"/>
    <property type="project" value="UniProtKB-ARBA"/>
</dbReference>
<dbReference type="Pfam" id="PF00078">
    <property type="entry name" value="RVT_1"/>
    <property type="match status" value="1"/>
</dbReference>
<sequence>MTGNGREIADRMERRKVEILCIQETRWRGNKARELGGGFKLFYSGADDRGRNGVGIVLISDDKENIINVTRKNDRIIAVRLIIGEMIVNVISAYAPQVGGDEDEKDRFWQDLDRVWEGIPNEERIVVAGDLNGHVGMNNMAIEGVHGGHGHGIVNNEGERIIDFEVASDMAILNTFYDKNDYTTYSSGQQDTQLDYILYKRNNMNEVIRQAGEDIFGKTSGKGPPNDKETWWWNEEVAECIKEKKEAKKSYYRNRNDANRERLKLANKAAKKAVAIATAEAREDAYEELETMDGQKKIFRIAKARDRQTKDHTHIRHMKDENGRILYDDDDDVTRRWKGSALSPYIFDLIMDVLSEGIRRVTPWTMLFADDIVLVCKTKAELKRELSRWRRALEDRGFKISRTKTEYLQFNDNEDDEEMRMDDESIKRVAAFKY</sequence>
<reference evidence="4" key="1">
    <citation type="submission" date="2023-11" db="EMBL/GenBank/DDBJ databases">
        <title>Genome assemblies of two species of porcelain crab, Petrolisthes cinctipes and Petrolisthes manimaculis (Anomura: Porcellanidae).</title>
        <authorList>
            <person name="Angst P."/>
        </authorList>
    </citation>
    <scope>NUCLEOTIDE SEQUENCE</scope>
    <source>
        <strain evidence="4">PB745_02</strain>
        <tissue evidence="4">Gill</tissue>
    </source>
</reference>
<evidence type="ECO:0000259" key="2">
    <source>
        <dbReference type="Pfam" id="PF00078"/>
    </source>
</evidence>
<dbReference type="SUPFAM" id="SSF56672">
    <property type="entry name" value="DNA/RNA polymerases"/>
    <property type="match status" value="1"/>
</dbReference>
<dbReference type="InterPro" id="IPR036691">
    <property type="entry name" value="Endo/exonu/phosph_ase_sf"/>
</dbReference>
<evidence type="ECO:0000259" key="3">
    <source>
        <dbReference type="Pfam" id="PF03372"/>
    </source>
</evidence>
<organism evidence="4 5">
    <name type="scientific">Petrolisthes manimaculis</name>
    <dbReference type="NCBI Taxonomy" id="1843537"/>
    <lineage>
        <taxon>Eukaryota</taxon>
        <taxon>Metazoa</taxon>
        <taxon>Ecdysozoa</taxon>
        <taxon>Arthropoda</taxon>
        <taxon>Crustacea</taxon>
        <taxon>Multicrustacea</taxon>
        <taxon>Malacostraca</taxon>
        <taxon>Eumalacostraca</taxon>
        <taxon>Eucarida</taxon>
        <taxon>Decapoda</taxon>
        <taxon>Pleocyemata</taxon>
        <taxon>Anomura</taxon>
        <taxon>Galatheoidea</taxon>
        <taxon>Porcellanidae</taxon>
        <taxon>Petrolisthes</taxon>
    </lineage>
</organism>
<evidence type="ECO:0000313" key="5">
    <source>
        <dbReference type="Proteomes" id="UP001292094"/>
    </source>
</evidence>
<gene>
    <name evidence="4" type="ORF">Pmani_027812</name>
</gene>
<dbReference type="AlphaFoldDB" id="A0AAE1TW51"/>
<feature type="domain" description="Endonuclease/exonuclease/phosphatase" evidence="3">
    <location>
        <begin position="7"/>
        <end position="201"/>
    </location>
</feature>
<feature type="coiled-coil region" evidence="1">
    <location>
        <begin position="241"/>
        <end position="280"/>
    </location>
</feature>
<accession>A0AAE1TW51</accession>
<keyword evidence="5" id="KW-1185">Reference proteome</keyword>
<dbReference type="Pfam" id="PF03372">
    <property type="entry name" value="Exo_endo_phos"/>
    <property type="match status" value="1"/>
</dbReference>
<dbReference type="Gene3D" id="3.30.70.270">
    <property type="match status" value="1"/>
</dbReference>
<evidence type="ECO:0000313" key="4">
    <source>
        <dbReference type="EMBL" id="KAK4299957.1"/>
    </source>
</evidence>
<dbReference type="InterPro" id="IPR000477">
    <property type="entry name" value="RT_dom"/>
</dbReference>
<dbReference type="Gene3D" id="3.60.10.10">
    <property type="entry name" value="Endonuclease/exonuclease/phosphatase"/>
    <property type="match status" value="1"/>
</dbReference>
<proteinExistence type="predicted"/>
<dbReference type="CDD" id="cd09076">
    <property type="entry name" value="L1-EN"/>
    <property type="match status" value="1"/>
</dbReference>
<feature type="domain" description="Reverse transcriptase" evidence="2">
    <location>
        <begin position="339"/>
        <end position="408"/>
    </location>
</feature>
<dbReference type="InterPro" id="IPR043128">
    <property type="entry name" value="Rev_trsase/Diguanyl_cyclase"/>
</dbReference>
<dbReference type="PANTHER" id="PTHR23227:SF67">
    <property type="entry name" value="CRANIOFACIAL DEVELOPMENT PROTEIN 2-LIKE"/>
    <property type="match status" value="1"/>
</dbReference>
<dbReference type="Proteomes" id="UP001292094">
    <property type="component" value="Unassembled WGS sequence"/>
</dbReference>